<dbReference type="EMBL" id="JAADYS010000693">
    <property type="protein sequence ID" value="KAF4467810.1"/>
    <property type="molecule type" value="Genomic_DNA"/>
</dbReference>
<accession>A0A8H4LG97</accession>
<dbReference type="PROSITE" id="PS50048">
    <property type="entry name" value="ZN2_CY6_FUNGAL_2"/>
    <property type="match status" value="1"/>
</dbReference>
<dbReference type="Gene3D" id="4.10.240.10">
    <property type="entry name" value="Zn(2)-C6 fungal-type DNA-binding domain"/>
    <property type="match status" value="1"/>
</dbReference>
<name>A0A8H4LG97_9HYPO</name>
<dbReference type="PANTHER" id="PTHR31001:SF40">
    <property type="entry name" value="ZN(II)2CYS6 TRANSCRIPTION FACTOR (EUROFUNG)"/>
    <property type="match status" value="1"/>
</dbReference>
<evidence type="ECO:0000259" key="5">
    <source>
        <dbReference type="PROSITE" id="PS50048"/>
    </source>
</evidence>
<dbReference type="GO" id="GO:0006351">
    <property type="term" value="P:DNA-templated transcription"/>
    <property type="evidence" value="ECO:0007669"/>
    <property type="project" value="InterPro"/>
</dbReference>
<comment type="caution">
    <text evidence="6">The sequence shown here is derived from an EMBL/GenBank/DDBJ whole genome shotgun (WGS) entry which is preliminary data.</text>
</comment>
<keyword evidence="2" id="KW-0479">Metal-binding</keyword>
<keyword evidence="7" id="KW-1185">Reference proteome</keyword>
<reference evidence="6 7" key="1">
    <citation type="submission" date="2020-01" db="EMBL/GenBank/DDBJ databases">
        <title>Identification and distribution of gene clusters putatively required for synthesis of sphingolipid metabolism inhibitors in phylogenetically diverse species of the filamentous fungus Fusarium.</title>
        <authorList>
            <person name="Kim H.-S."/>
            <person name="Busman M."/>
            <person name="Brown D.W."/>
            <person name="Divon H."/>
            <person name="Uhlig S."/>
            <person name="Proctor R.H."/>
        </authorList>
    </citation>
    <scope>NUCLEOTIDE SEQUENCE [LARGE SCALE GENOMIC DNA]</scope>
    <source>
        <strain evidence="6 7">NRRL 20459</strain>
    </source>
</reference>
<dbReference type="CDD" id="cd12148">
    <property type="entry name" value="fungal_TF_MHR"/>
    <property type="match status" value="1"/>
</dbReference>
<dbReference type="Proteomes" id="UP000554235">
    <property type="component" value="Unassembled WGS sequence"/>
</dbReference>
<feature type="compositionally biased region" description="Basic residues" evidence="4">
    <location>
        <begin position="15"/>
        <end position="25"/>
    </location>
</feature>
<evidence type="ECO:0000313" key="6">
    <source>
        <dbReference type="EMBL" id="KAF4467810.1"/>
    </source>
</evidence>
<dbReference type="InterPro" id="IPR050613">
    <property type="entry name" value="Sec_Metabolite_Reg"/>
</dbReference>
<comment type="subcellular location">
    <subcellularLocation>
        <location evidence="1">Nucleus</location>
    </subcellularLocation>
</comment>
<dbReference type="GO" id="GO:0005634">
    <property type="term" value="C:nucleus"/>
    <property type="evidence" value="ECO:0007669"/>
    <property type="project" value="UniProtKB-SubCell"/>
</dbReference>
<proteinExistence type="predicted"/>
<dbReference type="PROSITE" id="PS00463">
    <property type="entry name" value="ZN2_CY6_FUNGAL_1"/>
    <property type="match status" value="1"/>
</dbReference>
<dbReference type="GO" id="GO:0008270">
    <property type="term" value="F:zinc ion binding"/>
    <property type="evidence" value="ECO:0007669"/>
    <property type="project" value="InterPro"/>
</dbReference>
<gene>
    <name evidence="6" type="ORF">FALBO_5313</name>
</gene>
<dbReference type="InterPro" id="IPR036864">
    <property type="entry name" value="Zn2-C6_fun-type_DNA-bd_sf"/>
</dbReference>
<evidence type="ECO:0000313" key="7">
    <source>
        <dbReference type="Proteomes" id="UP000554235"/>
    </source>
</evidence>
<dbReference type="SMART" id="SM00066">
    <property type="entry name" value="GAL4"/>
    <property type="match status" value="1"/>
</dbReference>
<dbReference type="AlphaFoldDB" id="A0A8H4LG97"/>
<feature type="domain" description="Zn(2)-C6 fungal-type" evidence="5">
    <location>
        <begin position="28"/>
        <end position="59"/>
    </location>
</feature>
<dbReference type="OrthoDB" id="2406834at2759"/>
<dbReference type="CDD" id="cd00067">
    <property type="entry name" value="GAL4"/>
    <property type="match status" value="1"/>
</dbReference>
<dbReference type="SUPFAM" id="SSF57701">
    <property type="entry name" value="Zn2/Cys6 DNA-binding domain"/>
    <property type="match status" value="1"/>
</dbReference>
<feature type="compositionally biased region" description="Polar residues" evidence="4">
    <location>
        <begin position="1"/>
        <end position="14"/>
    </location>
</feature>
<dbReference type="GO" id="GO:0000981">
    <property type="term" value="F:DNA-binding transcription factor activity, RNA polymerase II-specific"/>
    <property type="evidence" value="ECO:0007669"/>
    <property type="project" value="InterPro"/>
</dbReference>
<evidence type="ECO:0000256" key="4">
    <source>
        <dbReference type="SAM" id="MobiDB-lite"/>
    </source>
</evidence>
<sequence length="625" mass="70458">MSEPAQTTKTTPSAQRRKPHRRPRKPLSCEPCRNAKLRCDRQQPCNTCQRRECATACTFRGVRDTLQATPLAHVPDTPELFRHTRRPVSSTAIPATDQDPSVLPFHPVSGSRPSPYNEGDSFPSLDAVLERPAFGRDEDISGHGNALLSPFSFGPRMPKNELLDMLPPTAVQEYLVSRYFTYQAPLFHVLHGPTFQKQYSSFTRDPAQASLSFLALLFVICSSAIHTLDAGDPVLSGWLATSDVQTHDQLLASRHLRSAALTCLAQDRFMVHYNLNTLEALLTMIYEICHSEGVDRGWVFLGTALNIGIALRCNVDSQNLNCIEKERRRRCWAGILMLHTYQGILFRDIDMSFLRTVAATLPADVNDSDIHEDRVAEHTTRPTTMSLMRFKLRLFELSTEICSRLSNSATVDKAFMNHYDGLIAREREEWNRTFLPDGSPSILDTTSYAHWCILQTYAHQLYLLIHRPFYHSHSPQYLLSSRRKYIDSSMALLDLHRQICELPTLRPYRWLANGMTSFNAVQGAVALAACINDRIGQAETTGSHRQEILDAAVQRIKALQQSSPVCAKAYPALQNLQTQLSNSADGNGNGSSQELNTNTADWLNLDSIDWVYWDNIVGHTDDYSY</sequence>
<dbReference type="GO" id="GO:0003677">
    <property type="term" value="F:DNA binding"/>
    <property type="evidence" value="ECO:0007669"/>
    <property type="project" value="InterPro"/>
</dbReference>
<dbReference type="PANTHER" id="PTHR31001">
    <property type="entry name" value="UNCHARACTERIZED TRANSCRIPTIONAL REGULATORY PROTEIN"/>
    <property type="match status" value="1"/>
</dbReference>
<evidence type="ECO:0000256" key="3">
    <source>
        <dbReference type="ARBA" id="ARBA00023242"/>
    </source>
</evidence>
<evidence type="ECO:0000256" key="2">
    <source>
        <dbReference type="ARBA" id="ARBA00022723"/>
    </source>
</evidence>
<dbReference type="Pfam" id="PF04082">
    <property type="entry name" value="Fungal_trans"/>
    <property type="match status" value="1"/>
</dbReference>
<feature type="region of interest" description="Disordered" evidence="4">
    <location>
        <begin position="1"/>
        <end position="29"/>
    </location>
</feature>
<protein>
    <recommendedName>
        <fullName evidence="5">Zn(2)-C6 fungal-type domain-containing protein</fullName>
    </recommendedName>
</protein>
<dbReference type="InterPro" id="IPR007219">
    <property type="entry name" value="XnlR_reg_dom"/>
</dbReference>
<dbReference type="InterPro" id="IPR001138">
    <property type="entry name" value="Zn2Cys6_DnaBD"/>
</dbReference>
<organism evidence="6 7">
    <name type="scientific">Fusarium albosuccineum</name>
    <dbReference type="NCBI Taxonomy" id="1237068"/>
    <lineage>
        <taxon>Eukaryota</taxon>
        <taxon>Fungi</taxon>
        <taxon>Dikarya</taxon>
        <taxon>Ascomycota</taxon>
        <taxon>Pezizomycotina</taxon>
        <taxon>Sordariomycetes</taxon>
        <taxon>Hypocreomycetidae</taxon>
        <taxon>Hypocreales</taxon>
        <taxon>Nectriaceae</taxon>
        <taxon>Fusarium</taxon>
        <taxon>Fusarium decemcellulare species complex</taxon>
    </lineage>
</organism>
<evidence type="ECO:0000256" key="1">
    <source>
        <dbReference type="ARBA" id="ARBA00004123"/>
    </source>
</evidence>
<keyword evidence="3" id="KW-0539">Nucleus</keyword>